<gene>
    <name evidence="1" type="ordered locus">VIT_12s0035g01320</name>
</gene>
<name>F6HK29_VITVI</name>
<dbReference type="AlphaFoldDB" id="F6HK29"/>
<organism evidence="1 2">
    <name type="scientific">Vitis vinifera</name>
    <name type="common">Grape</name>
    <dbReference type="NCBI Taxonomy" id="29760"/>
    <lineage>
        <taxon>Eukaryota</taxon>
        <taxon>Viridiplantae</taxon>
        <taxon>Streptophyta</taxon>
        <taxon>Embryophyta</taxon>
        <taxon>Tracheophyta</taxon>
        <taxon>Spermatophyta</taxon>
        <taxon>Magnoliopsida</taxon>
        <taxon>eudicotyledons</taxon>
        <taxon>Gunneridae</taxon>
        <taxon>Pentapetalae</taxon>
        <taxon>rosids</taxon>
        <taxon>Vitales</taxon>
        <taxon>Vitaceae</taxon>
        <taxon>Viteae</taxon>
        <taxon>Vitis</taxon>
    </lineage>
</organism>
<evidence type="ECO:0000313" key="2">
    <source>
        <dbReference type="Proteomes" id="UP000009183"/>
    </source>
</evidence>
<dbReference type="HOGENOM" id="CLU_3432173_0_0_1"/>
<dbReference type="InParanoid" id="F6HK29"/>
<accession>F6HK29</accession>
<evidence type="ECO:0000313" key="1">
    <source>
        <dbReference type="EMBL" id="CCB55032.1"/>
    </source>
</evidence>
<dbReference type="EMBL" id="FN595990">
    <property type="protein sequence ID" value="CCB55032.1"/>
    <property type="molecule type" value="Genomic_DNA"/>
</dbReference>
<dbReference type="Proteomes" id="UP000009183">
    <property type="component" value="Chromosome 12"/>
</dbReference>
<keyword evidence="2" id="KW-1185">Reference proteome</keyword>
<protein>
    <submittedName>
        <fullName evidence="1">Uncharacterized protein</fullName>
    </submittedName>
</protein>
<reference evidence="2" key="1">
    <citation type="journal article" date="2007" name="Nature">
        <title>The grapevine genome sequence suggests ancestral hexaploidization in major angiosperm phyla.</title>
        <authorList>
            <consortium name="The French-Italian Public Consortium for Grapevine Genome Characterization."/>
            <person name="Jaillon O."/>
            <person name="Aury J.-M."/>
            <person name="Noel B."/>
            <person name="Policriti A."/>
            <person name="Clepet C."/>
            <person name="Casagrande A."/>
            <person name="Choisne N."/>
            <person name="Aubourg S."/>
            <person name="Vitulo N."/>
            <person name="Jubin C."/>
            <person name="Vezzi A."/>
            <person name="Legeai F."/>
            <person name="Hugueney P."/>
            <person name="Dasilva C."/>
            <person name="Horner D."/>
            <person name="Mica E."/>
            <person name="Jublot D."/>
            <person name="Poulain J."/>
            <person name="Bruyere C."/>
            <person name="Billault A."/>
            <person name="Segurens B."/>
            <person name="Gouyvenoux M."/>
            <person name="Ugarte E."/>
            <person name="Cattonaro F."/>
            <person name="Anthouard V."/>
            <person name="Vico V."/>
            <person name="Del Fabbro C."/>
            <person name="Alaux M."/>
            <person name="Di Gaspero G."/>
            <person name="Dumas V."/>
            <person name="Felice N."/>
            <person name="Paillard S."/>
            <person name="Juman I."/>
            <person name="Moroldo M."/>
            <person name="Scalabrin S."/>
            <person name="Canaguier A."/>
            <person name="Le Clainche I."/>
            <person name="Malacrida G."/>
            <person name="Durand E."/>
            <person name="Pesole G."/>
            <person name="Laucou V."/>
            <person name="Chatelet P."/>
            <person name="Merdinoglu D."/>
            <person name="Delledonne M."/>
            <person name="Pezzotti M."/>
            <person name="Lecharny A."/>
            <person name="Scarpelli C."/>
            <person name="Artiguenave F."/>
            <person name="Pe M.E."/>
            <person name="Valle G."/>
            <person name="Morgante M."/>
            <person name="Caboche M."/>
            <person name="Adam-Blondon A.-F."/>
            <person name="Weissenbach J."/>
            <person name="Quetier F."/>
            <person name="Wincker P."/>
        </authorList>
    </citation>
    <scope>NUCLEOTIDE SEQUENCE [LARGE SCALE GENOMIC DNA]</scope>
    <source>
        <strain evidence="2">cv. Pinot noir / PN40024</strain>
    </source>
</reference>
<proteinExistence type="predicted"/>
<sequence length="17" mass="2116">MLLKITLKREYDCKVVY</sequence>